<dbReference type="AlphaFoldDB" id="A0A090JY79"/>
<dbReference type="KEGG" id="mfi:DSM1535_2206"/>
<dbReference type="EMBL" id="LN515531">
    <property type="protein sequence ID" value="CEA14526.1"/>
    <property type="molecule type" value="Genomic_DNA"/>
</dbReference>
<name>A0A090JY79_METFO</name>
<dbReference type="InterPro" id="IPR011856">
    <property type="entry name" value="tRNA_endonuc-like_dom_sf"/>
</dbReference>
<dbReference type="GO" id="GO:0003676">
    <property type="term" value="F:nucleic acid binding"/>
    <property type="evidence" value="ECO:0007669"/>
    <property type="project" value="InterPro"/>
</dbReference>
<dbReference type="Gene3D" id="3.40.1350.10">
    <property type="match status" value="1"/>
</dbReference>
<feature type="coiled-coil region" evidence="1">
    <location>
        <begin position="87"/>
        <end position="159"/>
    </location>
</feature>
<keyword evidence="1" id="KW-0175">Coiled coil</keyword>
<accession>A0A090JY79</accession>
<evidence type="ECO:0000256" key="1">
    <source>
        <dbReference type="SAM" id="Coils"/>
    </source>
</evidence>
<dbReference type="PATRIC" id="fig|2162.9.peg.2272"/>
<reference evidence="2" key="1">
    <citation type="submission" date="2014-08" db="EMBL/GenBank/DDBJ databases">
        <authorList>
            <person name="Wibberg D."/>
        </authorList>
    </citation>
    <scope>NUCLEOTIDE SEQUENCE</scope>
</reference>
<proteinExistence type="predicted"/>
<gene>
    <name evidence="2" type="ORF">DSM1535_2206</name>
</gene>
<organism evidence="2">
    <name type="scientific">Methanobacterium formicicum</name>
    <dbReference type="NCBI Taxonomy" id="2162"/>
    <lineage>
        <taxon>Archaea</taxon>
        <taxon>Methanobacteriati</taxon>
        <taxon>Methanobacteriota</taxon>
        <taxon>Methanomada group</taxon>
        <taxon>Methanobacteria</taxon>
        <taxon>Methanobacteriales</taxon>
        <taxon>Methanobacteriaceae</taxon>
        <taxon>Methanobacterium</taxon>
    </lineage>
</organism>
<dbReference type="RefSeq" id="WP_144405548.1">
    <property type="nucleotide sequence ID" value="NZ_JARVXG010000055.1"/>
</dbReference>
<evidence type="ECO:0000313" key="2">
    <source>
        <dbReference type="EMBL" id="CEA14526.1"/>
    </source>
</evidence>
<protein>
    <submittedName>
        <fullName evidence="2">Uncharacterized protein</fullName>
    </submittedName>
</protein>
<sequence>MRYHKNSEEDFKVKKLIDSKLLLDREFYDLYSKISQKSKELSICFDHLPDLKDAPDKKLMSFFSPENIIFQKFMKLSLDKISNEKLIDSMEKELKRSYAKERRLKNEIQECEKLINTSNPPVRIPEHLDSIKKNYKTLKNEIKDKNEKINEMIDSQEEINNSLKRIVQIVFKGIYKDMESISDEIQNEITHFDKNKDFIELLSNTTLFYCSKCYRPVSFRKFHIISCNCGEEINDVSKTKRMIFYHFNENLVNFIEGNKWLEFGVDHLLKRKNYQTLVGYHVLGHSGVEHEIDNIAESSKTRFFCECKNKSKLTPNDIFIFSGKMLDVGCTKGYIFTTAKEEKVNINTKNLARSRNIKIITDVLNKQTDTLLKEIQEPDA</sequence>
<dbReference type="InterPro" id="IPR011335">
    <property type="entry name" value="Restrct_endonuc-II-like"/>
</dbReference>
<dbReference type="SUPFAM" id="SSF52980">
    <property type="entry name" value="Restriction endonuclease-like"/>
    <property type="match status" value="1"/>
</dbReference>